<keyword evidence="15" id="KW-1185">Reference proteome</keyword>
<dbReference type="InterPro" id="IPR003710">
    <property type="entry name" value="ApbA"/>
</dbReference>
<feature type="domain" description="Ketopantoate reductase C-terminal" evidence="13">
    <location>
        <begin position="173"/>
        <end position="310"/>
    </location>
</feature>
<dbReference type="PANTHER" id="PTHR43765:SF2">
    <property type="entry name" value="2-DEHYDROPANTOATE 2-REDUCTASE"/>
    <property type="match status" value="1"/>
</dbReference>
<evidence type="ECO:0000259" key="12">
    <source>
        <dbReference type="Pfam" id="PF02558"/>
    </source>
</evidence>
<dbReference type="InterPro" id="IPR013332">
    <property type="entry name" value="KPR_N"/>
</dbReference>
<dbReference type="GO" id="GO:0005737">
    <property type="term" value="C:cytoplasm"/>
    <property type="evidence" value="ECO:0007669"/>
    <property type="project" value="TreeGrafter"/>
</dbReference>
<dbReference type="GO" id="GO:0015940">
    <property type="term" value="P:pantothenate biosynthetic process"/>
    <property type="evidence" value="ECO:0007669"/>
    <property type="project" value="UniProtKB-UniPathway"/>
</dbReference>
<name>A0A1X7ABZ5_9RHOB</name>
<reference evidence="15" key="1">
    <citation type="submission" date="2017-03" db="EMBL/GenBank/DDBJ databases">
        <authorList>
            <person name="Rodrigo-Torres L."/>
            <person name="Arahal R.D."/>
            <person name="Lucena T."/>
        </authorList>
    </citation>
    <scope>NUCLEOTIDE SEQUENCE [LARGE SCALE GENOMIC DNA]</scope>
    <source>
        <strain evidence="15">CECT 8411</strain>
    </source>
</reference>
<evidence type="ECO:0000256" key="3">
    <source>
        <dbReference type="ARBA" id="ARBA00013014"/>
    </source>
</evidence>
<dbReference type="AlphaFoldDB" id="A0A1X7ABZ5"/>
<evidence type="ECO:0000313" key="15">
    <source>
        <dbReference type="Proteomes" id="UP000193778"/>
    </source>
</evidence>
<dbReference type="InterPro" id="IPR050838">
    <property type="entry name" value="Ketopantoate_reductase"/>
</dbReference>
<evidence type="ECO:0000256" key="9">
    <source>
        <dbReference type="ARBA" id="ARBA00048793"/>
    </source>
</evidence>
<feature type="domain" description="Ketopantoate reductase N-terminal" evidence="12">
    <location>
        <begin position="3"/>
        <end position="151"/>
    </location>
</feature>
<dbReference type="SUPFAM" id="SSF48179">
    <property type="entry name" value="6-phosphogluconate dehydrogenase C-terminal domain-like"/>
    <property type="match status" value="1"/>
</dbReference>
<evidence type="ECO:0000259" key="13">
    <source>
        <dbReference type="Pfam" id="PF08546"/>
    </source>
</evidence>
<comment type="catalytic activity">
    <reaction evidence="9 10">
        <text>(R)-pantoate + NADP(+) = 2-dehydropantoate + NADPH + H(+)</text>
        <dbReference type="Rhea" id="RHEA:16233"/>
        <dbReference type="ChEBI" id="CHEBI:11561"/>
        <dbReference type="ChEBI" id="CHEBI:15378"/>
        <dbReference type="ChEBI" id="CHEBI:15980"/>
        <dbReference type="ChEBI" id="CHEBI:57783"/>
        <dbReference type="ChEBI" id="CHEBI:58349"/>
        <dbReference type="EC" id="1.1.1.169"/>
    </reaction>
</comment>
<dbReference type="RefSeq" id="WP_085824574.1">
    <property type="nucleotide sequence ID" value="NZ_FWFP01000015.1"/>
</dbReference>
<keyword evidence="6 10" id="KW-0521">NADP</keyword>
<dbReference type="EC" id="1.1.1.169" evidence="3 10"/>
<dbReference type="Pfam" id="PF08546">
    <property type="entry name" value="ApbA_C"/>
    <property type="match status" value="1"/>
</dbReference>
<sequence>MKIVIAGAGSIGCYCGALLADAGHDVTLLGRARVLDSVRAQGLTVTDFSGLHRHFSADALTLAEDPACLSQAELVIVTVKSGATRDMADAIAQFAPPSIPVLSWQNGMENARILRAALSDHDVRAGMVPFNVVPSEPAAFHRATSGEVVIQGGPGALGQRLSSSDLPVVESDDMDAVQWGKLVINLNNALNALSGLTLKDQLLNRDWRRLMADQMDEALTVLKAAGHSVASTTPLPAWMTPHILRLPTPLFTRIAARMLTIDPSARTSMAYDLMAGRPTEIDSLQGEIIRLGAQSGVPTPICARVRALVEKAPKTALSPAKIRLRRPTEKPSKSRKSPLT</sequence>
<dbReference type="OrthoDB" id="9796561at2"/>
<keyword evidence="7 10" id="KW-0560">Oxidoreductase</keyword>
<evidence type="ECO:0000256" key="11">
    <source>
        <dbReference type="SAM" id="MobiDB-lite"/>
    </source>
</evidence>
<evidence type="ECO:0000256" key="5">
    <source>
        <dbReference type="ARBA" id="ARBA00022655"/>
    </source>
</evidence>
<proteinExistence type="inferred from homology"/>
<dbReference type="UniPathway" id="UPA00028">
    <property type="reaction ID" value="UER00004"/>
</dbReference>
<protein>
    <recommendedName>
        <fullName evidence="4 10">2-dehydropantoate 2-reductase</fullName>
        <ecNumber evidence="3 10">1.1.1.169</ecNumber>
    </recommendedName>
    <alternativeName>
        <fullName evidence="8 10">Ketopantoate reductase</fullName>
    </alternativeName>
</protein>
<comment type="similarity">
    <text evidence="2 10">Belongs to the ketopantoate reductase family.</text>
</comment>
<dbReference type="InterPro" id="IPR013328">
    <property type="entry name" value="6PGD_dom2"/>
</dbReference>
<evidence type="ECO:0000256" key="6">
    <source>
        <dbReference type="ARBA" id="ARBA00022857"/>
    </source>
</evidence>
<feature type="region of interest" description="Disordered" evidence="11">
    <location>
        <begin position="318"/>
        <end position="340"/>
    </location>
</feature>
<evidence type="ECO:0000256" key="4">
    <source>
        <dbReference type="ARBA" id="ARBA00019465"/>
    </source>
</evidence>
<comment type="pathway">
    <text evidence="1 10">Cofactor biosynthesis; (R)-pantothenate biosynthesis; (R)-pantoate from 3-methyl-2-oxobutanoate: step 2/2.</text>
</comment>
<dbReference type="GO" id="GO:0050661">
    <property type="term" value="F:NADP binding"/>
    <property type="evidence" value="ECO:0007669"/>
    <property type="project" value="TreeGrafter"/>
</dbReference>
<dbReference type="GO" id="GO:0008677">
    <property type="term" value="F:2-dehydropantoate 2-reductase activity"/>
    <property type="evidence" value="ECO:0007669"/>
    <property type="project" value="UniProtKB-EC"/>
</dbReference>
<dbReference type="NCBIfam" id="NF006083">
    <property type="entry name" value="PRK08229.1"/>
    <property type="match status" value="1"/>
</dbReference>
<dbReference type="Gene3D" id="3.40.50.720">
    <property type="entry name" value="NAD(P)-binding Rossmann-like Domain"/>
    <property type="match status" value="1"/>
</dbReference>
<dbReference type="InterPro" id="IPR036291">
    <property type="entry name" value="NAD(P)-bd_dom_sf"/>
</dbReference>
<evidence type="ECO:0000256" key="1">
    <source>
        <dbReference type="ARBA" id="ARBA00004994"/>
    </source>
</evidence>
<evidence type="ECO:0000256" key="7">
    <source>
        <dbReference type="ARBA" id="ARBA00023002"/>
    </source>
</evidence>
<dbReference type="NCBIfam" id="TIGR00745">
    <property type="entry name" value="apbA_panE"/>
    <property type="match status" value="1"/>
</dbReference>
<evidence type="ECO:0000256" key="10">
    <source>
        <dbReference type="RuleBase" id="RU362068"/>
    </source>
</evidence>
<dbReference type="Pfam" id="PF02558">
    <property type="entry name" value="ApbA"/>
    <property type="match status" value="1"/>
</dbReference>
<accession>A0A1X7ABZ5</accession>
<dbReference type="SUPFAM" id="SSF51735">
    <property type="entry name" value="NAD(P)-binding Rossmann-fold domains"/>
    <property type="match status" value="1"/>
</dbReference>
<dbReference type="EMBL" id="FWFP01000015">
    <property type="protein sequence ID" value="SLN75129.1"/>
    <property type="molecule type" value="Genomic_DNA"/>
</dbReference>
<dbReference type="Gene3D" id="1.10.1040.10">
    <property type="entry name" value="N-(1-d-carboxylethyl)-l-norvaline Dehydrogenase, domain 2"/>
    <property type="match status" value="1"/>
</dbReference>
<evidence type="ECO:0000313" key="14">
    <source>
        <dbReference type="EMBL" id="SLN75129.1"/>
    </source>
</evidence>
<dbReference type="InterPro" id="IPR013752">
    <property type="entry name" value="KPA_reductase"/>
</dbReference>
<evidence type="ECO:0000256" key="2">
    <source>
        <dbReference type="ARBA" id="ARBA00007870"/>
    </source>
</evidence>
<keyword evidence="5 10" id="KW-0566">Pantothenate biosynthesis</keyword>
<organism evidence="14 15">
    <name type="scientific">Ruegeria meonggei</name>
    <dbReference type="NCBI Taxonomy" id="1446476"/>
    <lineage>
        <taxon>Bacteria</taxon>
        <taxon>Pseudomonadati</taxon>
        <taxon>Pseudomonadota</taxon>
        <taxon>Alphaproteobacteria</taxon>
        <taxon>Rhodobacterales</taxon>
        <taxon>Roseobacteraceae</taxon>
        <taxon>Ruegeria</taxon>
    </lineage>
</organism>
<evidence type="ECO:0000256" key="8">
    <source>
        <dbReference type="ARBA" id="ARBA00032024"/>
    </source>
</evidence>
<comment type="function">
    <text evidence="10">Catalyzes the NADPH-dependent reduction of ketopantoate into pantoic acid.</text>
</comment>
<dbReference type="PANTHER" id="PTHR43765">
    <property type="entry name" value="2-DEHYDROPANTOATE 2-REDUCTASE-RELATED"/>
    <property type="match status" value="1"/>
</dbReference>
<dbReference type="Proteomes" id="UP000193778">
    <property type="component" value="Unassembled WGS sequence"/>
</dbReference>
<gene>
    <name evidence="14" type="primary">panE</name>
    <name evidence="14" type="ORF">RUM8411_04128</name>
</gene>
<dbReference type="InterPro" id="IPR008927">
    <property type="entry name" value="6-PGluconate_DH-like_C_sf"/>
</dbReference>